<dbReference type="Gene3D" id="1.20.5.1150">
    <property type="entry name" value="Ribosomal protein S8"/>
    <property type="match status" value="1"/>
</dbReference>
<dbReference type="Pfam" id="PF01165">
    <property type="entry name" value="Ribosomal_S21"/>
    <property type="match status" value="1"/>
</dbReference>
<dbReference type="PRINTS" id="PR00976">
    <property type="entry name" value="RIBOSOMALS21"/>
</dbReference>
<evidence type="ECO:0000256" key="4">
    <source>
        <dbReference type="ARBA" id="ARBA00035135"/>
    </source>
</evidence>
<dbReference type="HAMAP" id="MF_00358">
    <property type="entry name" value="Ribosomal_bS21"/>
    <property type="match status" value="1"/>
</dbReference>
<dbReference type="InterPro" id="IPR038380">
    <property type="entry name" value="Ribosomal_bS21_sf"/>
</dbReference>
<dbReference type="NCBIfam" id="TIGR00030">
    <property type="entry name" value="S21p"/>
    <property type="match status" value="1"/>
</dbReference>
<evidence type="ECO:0000256" key="1">
    <source>
        <dbReference type="ARBA" id="ARBA00006640"/>
    </source>
</evidence>
<dbReference type="GO" id="GO:0003735">
    <property type="term" value="F:structural constituent of ribosome"/>
    <property type="evidence" value="ECO:0007669"/>
    <property type="project" value="InterPro"/>
</dbReference>
<keyword evidence="8" id="KW-1185">Reference proteome</keyword>
<dbReference type="InterPro" id="IPR018278">
    <property type="entry name" value="Ribosomal_bS21_CS"/>
</dbReference>
<evidence type="ECO:0000313" key="7">
    <source>
        <dbReference type="EMBL" id="OEG71052.1"/>
    </source>
</evidence>
<keyword evidence="3 5" id="KW-0687">Ribonucleoprotein</keyword>
<dbReference type="PANTHER" id="PTHR21109">
    <property type="entry name" value="MITOCHONDRIAL 28S RIBOSOMAL PROTEIN S21"/>
    <property type="match status" value="1"/>
</dbReference>
<organism evidence="7 8">
    <name type="scientific">Endomicrobium trichonymphae</name>
    <dbReference type="NCBI Taxonomy" id="1408204"/>
    <lineage>
        <taxon>Bacteria</taxon>
        <taxon>Pseudomonadati</taxon>
        <taxon>Elusimicrobiota</taxon>
        <taxon>Endomicrobiia</taxon>
        <taxon>Endomicrobiales</taxon>
        <taxon>Endomicrobiaceae</taxon>
        <taxon>Candidatus Endomicrobiellum</taxon>
    </lineage>
</organism>
<dbReference type="PANTHER" id="PTHR21109:SF22">
    <property type="entry name" value="SMALL RIBOSOMAL SUBUNIT PROTEIN BS21"/>
    <property type="match status" value="1"/>
</dbReference>
<sequence length="68" mass="8297">MVSVKVREGESIEEAIRRFKRECERDGVMREIKKREFYKTPSILKKEKLAETKRKIRRKVLKDSKWSK</sequence>
<gene>
    <name evidence="5" type="primary">rpsU</name>
    <name evidence="7" type="ORF">ATZ36_03075</name>
</gene>
<dbReference type="Proteomes" id="UP000095237">
    <property type="component" value="Unassembled WGS sequence"/>
</dbReference>
<comment type="similarity">
    <text evidence="1 5 6">Belongs to the bacterial ribosomal protein bS21 family.</text>
</comment>
<dbReference type="EMBL" id="LNVX01000241">
    <property type="protein sequence ID" value="OEG71052.1"/>
    <property type="molecule type" value="Genomic_DNA"/>
</dbReference>
<dbReference type="PROSITE" id="PS01181">
    <property type="entry name" value="RIBOSOMAL_S21"/>
    <property type="match status" value="1"/>
</dbReference>
<dbReference type="InterPro" id="IPR001911">
    <property type="entry name" value="Ribosomal_bS21"/>
</dbReference>
<proteinExistence type="inferred from homology"/>
<evidence type="ECO:0000256" key="5">
    <source>
        <dbReference type="HAMAP-Rule" id="MF_00358"/>
    </source>
</evidence>
<evidence type="ECO:0000256" key="2">
    <source>
        <dbReference type="ARBA" id="ARBA00022980"/>
    </source>
</evidence>
<dbReference type="GO" id="GO:0005840">
    <property type="term" value="C:ribosome"/>
    <property type="evidence" value="ECO:0007669"/>
    <property type="project" value="UniProtKB-KW"/>
</dbReference>
<evidence type="ECO:0000256" key="3">
    <source>
        <dbReference type="ARBA" id="ARBA00023274"/>
    </source>
</evidence>
<dbReference type="GO" id="GO:1990904">
    <property type="term" value="C:ribonucleoprotein complex"/>
    <property type="evidence" value="ECO:0007669"/>
    <property type="project" value="UniProtKB-KW"/>
</dbReference>
<accession>A0A1E5IKM3</accession>
<evidence type="ECO:0000313" key="8">
    <source>
        <dbReference type="Proteomes" id="UP000095237"/>
    </source>
</evidence>
<reference evidence="7 8" key="1">
    <citation type="submission" date="2015-11" db="EMBL/GenBank/DDBJ databases">
        <title>Evidence for parallel genomic evolution in an endosymbiosis of termite gut flagellates.</title>
        <authorList>
            <person name="Zheng H."/>
        </authorList>
    </citation>
    <scope>NUCLEOTIDE SEQUENCE [LARGE SCALE GENOMIC DNA]</scope>
    <source>
        <strain evidence="7 8">CET450</strain>
    </source>
</reference>
<dbReference type="GO" id="GO:0006412">
    <property type="term" value="P:translation"/>
    <property type="evidence" value="ECO:0007669"/>
    <property type="project" value="UniProtKB-UniRule"/>
</dbReference>
<evidence type="ECO:0000256" key="6">
    <source>
        <dbReference type="RuleBase" id="RU000667"/>
    </source>
</evidence>
<keyword evidence="2 5" id="KW-0689">Ribosomal protein</keyword>
<name>A0A1E5IKM3_ENDTX</name>
<protein>
    <recommendedName>
        <fullName evidence="4 5">Small ribosomal subunit protein bS21</fullName>
    </recommendedName>
</protein>
<comment type="caution">
    <text evidence="7">The sequence shown here is derived from an EMBL/GenBank/DDBJ whole genome shotgun (WGS) entry which is preliminary data.</text>
</comment>
<dbReference type="AlphaFoldDB" id="A0A1E5IKM3"/>